<dbReference type="Pfam" id="PF07859">
    <property type="entry name" value="Abhydrolase_3"/>
    <property type="match status" value="1"/>
</dbReference>
<accession>A0A1H9DDS0</accession>
<keyword evidence="2" id="KW-0378">Hydrolase</keyword>
<dbReference type="InterPro" id="IPR050300">
    <property type="entry name" value="GDXG_lipolytic_enzyme"/>
</dbReference>
<comment type="similarity">
    <text evidence="1">Belongs to the 'GDXG' lipolytic enzyme family.</text>
</comment>
<dbReference type="SUPFAM" id="SSF53474">
    <property type="entry name" value="alpha/beta-Hydrolases"/>
    <property type="match status" value="1"/>
</dbReference>
<dbReference type="PANTHER" id="PTHR48081">
    <property type="entry name" value="AB HYDROLASE SUPERFAMILY PROTEIN C4A8.06C"/>
    <property type="match status" value="1"/>
</dbReference>
<dbReference type="InterPro" id="IPR013094">
    <property type="entry name" value="AB_hydrolase_3"/>
</dbReference>
<dbReference type="RefSeq" id="WP_090269210.1">
    <property type="nucleotide sequence ID" value="NZ_FOEP01000004.1"/>
</dbReference>
<evidence type="ECO:0000256" key="2">
    <source>
        <dbReference type="ARBA" id="ARBA00022801"/>
    </source>
</evidence>
<feature type="domain" description="Alpha/beta hydrolase fold-3" evidence="3">
    <location>
        <begin position="73"/>
        <end position="272"/>
    </location>
</feature>
<proteinExistence type="inferred from homology"/>
<reference evidence="4 5" key="1">
    <citation type="submission" date="2016-10" db="EMBL/GenBank/DDBJ databases">
        <authorList>
            <person name="de Groot N.N."/>
        </authorList>
    </citation>
    <scope>NUCLEOTIDE SEQUENCE [LARGE SCALE GENOMIC DNA]</scope>
    <source>
        <strain evidence="4 5">DSM 22007</strain>
    </source>
</reference>
<evidence type="ECO:0000256" key="1">
    <source>
        <dbReference type="ARBA" id="ARBA00010515"/>
    </source>
</evidence>
<gene>
    <name evidence="4" type="ORF">SAMN04488092_104115</name>
</gene>
<protein>
    <submittedName>
        <fullName evidence="4">Acetyl esterase/lipase</fullName>
    </submittedName>
</protein>
<dbReference type="AlphaFoldDB" id="A0A1H9DDS0"/>
<dbReference type="GO" id="GO:0016787">
    <property type="term" value="F:hydrolase activity"/>
    <property type="evidence" value="ECO:0007669"/>
    <property type="project" value="UniProtKB-KW"/>
</dbReference>
<dbReference type="STRING" id="657014.SAMN04488092_104115"/>
<sequence length="303" mass="33018">MSLRRPVLNLVLRLTEKPYLARVQDPEKARAGFEGKARLWFRAPRGTTTTQVMLGSVPALRVEALQAGDPGVVLYFHGGAYVFGSPRTHRGMLAHLSRMTGLPAILPYYRLAPENPFPKALDDALSSYRALLASVPPEQIVLGGDSAGGGLVLALVAALRQAGAPLPRAAFALSPFTDMSFSGASIQRNARCEVMLPTSRLTELRDMYLQGADPKDPRASPLFGDFNGSGPVLLTVSDAEILEDDSLRMADVLRAQGVHVDLLHRGGLPHVWPMFQRLLPEADRDLAEIARWVKDQLSLHSSR</sequence>
<dbReference type="PROSITE" id="PS01173">
    <property type="entry name" value="LIPASE_GDXG_HIS"/>
    <property type="match status" value="1"/>
</dbReference>
<dbReference type="OrthoDB" id="9806180at2"/>
<keyword evidence="5" id="KW-1185">Reference proteome</keyword>
<dbReference type="InterPro" id="IPR002168">
    <property type="entry name" value="Lipase_GDXG_HIS_AS"/>
</dbReference>
<evidence type="ECO:0000259" key="3">
    <source>
        <dbReference type="Pfam" id="PF07859"/>
    </source>
</evidence>
<evidence type="ECO:0000313" key="4">
    <source>
        <dbReference type="EMBL" id="SEQ11604.1"/>
    </source>
</evidence>
<dbReference type="Gene3D" id="3.40.50.1820">
    <property type="entry name" value="alpha/beta hydrolase"/>
    <property type="match status" value="1"/>
</dbReference>
<dbReference type="EMBL" id="FOEP01000004">
    <property type="protein sequence ID" value="SEQ11604.1"/>
    <property type="molecule type" value="Genomic_DNA"/>
</dbReference>
<evidence type="ECO:0000313" key="5">
    <source>
        <dbReference type="Proteomes" id="UP000198634"/>
    </source>
</evidence>
<dbReference type="PANTHER" id="PTHR48081:SF8">
    <property type="entry name" value="ALPHA_BETA HYDROLASE FOLD-3 DOMAIN-CONTAINING PROTEIN-RELATED"/>
    <property type="match status" value="1"/>
</dbReference>
<dbReference type="InterPro" id="IPR029058">
    <property type="entry name" value="AB_hydrolase_fold"/>
</dbReference>
<dbReference type="Proteomes" id="UP000198634">
    <property type="component" value="Unassembled WGS sequence"/>
</dbReference>
<organism evidence="4 5">
    <name type="scientific">Thalassovita taeanensis</name>
    <dbReference type="NCBI Taxonomy" id="657014"/>
    <lineage>
        <taxon>Bacteria</taxon>
        <taxon>Pseudomonadati</taxon>
        <taxon>Pseudomonadota</taxon>
        <taxon>Alphaproteobacteria</taxon>
        <taxon>Rhodobacterales</taxon>
        <taxon>Roseobacteraceae</taxon>
        <taxon>Thalassovita</taxon>
    </lineage>
</organism>
<name>A0A1H9DDS0_9RHOB</name>